<evidence type="ECO:0000313" key="3">
    <source>
        <dbReference type="EMBL" id="ORY85004.1"/>
    </source>
</evidence>
<name>A0A1Y2FNV0_PROLT</name>
<keyword evidence="4" id="KW-1185">Reference proteome</keyword>
<accession>A0A1Y2FNV0</accession>
<dbReference type="InterPro" id="IPR050993">
    <property type="entry name" value="Isochorismatase_domain"/>
</dbReference>
<dbReference type="STRING" id="56484.A0A1Y2FNV0"/>
<evidence type="ECO:0000256" key="1">
    <source>
        <dbReference type="ARBA" id="ARBA00006336"/>
    </source>
</evidence>
<dbReference type="OrthoDB" id="269496at2759"/>
<dbReference type="InterPro" id="IPR036380">
    <property type="entry name" value="Isochorismatase-like_sf"/>
</dbReference>
<dbReference type="GeneID" id="63783273"/>
<dbReference type="EMBL" id="MCFI01000005">
    <property type="protein sequence ID" value="ORY85004.1"/>
    <property type="molecule type" value="Genomic_DNA"/>
</dbReference>
<dbReference type="Proteomes" id="UP000193685">
    <property type="component" value="Unassembled WGS sequence"/>
</dbReference>
<dbReference type="PANTHER" id="PTHR14119:SF3">
    <property type="entry name" value="ISOCHORISMATASE DOMAIN-CONTAINING PROTEIN 2"/>
    <property type="match status" value="1"/>
</dbReference>
<protein>
    <submittedName>
        <fullName evidence="3">Isochorismatase-like protein</fullName>
    </submittedName>
</protein>
<evidence type="ECO:0000259" key="2">
    <source>
        <dbReference type="Pfam" id="PF00857"/>
    </source>
</evidence>
<proteinExistence type="inferred from homology"/>
<reference evidence="3 4" key="1">
    <citation type="submission" date="2016-07" db="EMBL/GenBank/DDBJ databases">
        <title>Pervasive Adenine N6-methylation of Active Genes in Fungi.</title>
        <authorList>
            <consortium name="DOE Joint Genome Institute"/>
            <person name="Mondo S.J."/>
            <person name="Dannebaum R.O."/>
            <person name="Kuo R.C."/>
            <person name="Labutti K."/>
            <person name="Haridas S."/>
            <person name="Kuo A."/>
            <person name="Salamov A."/>
            <person name="Ahrendt S.R."/>
            <person name="Lipzen A."/>
            <person name="Sullivan W."/>
            <person name="Andreopoulos W.B."/>
            <person name="Clum A."/>
            <person name="Lindquist E."/>
            <person name="Daum C."/>
            <person name="Ramamoorthy G.K."/>
            <person name="Gryganskyi A."/>
            <person name="Culley D."/>
            <person name="Magnuson J.K."/>
            <person name="James T.Y."/>
            <person name="O'Malley M.A."/>
            <person name="Stajich J.E."/>
            <person name="Spatafora J.W."/>
            <person name="Visel A."/>
            <person name="Grigoriev I.V."/>
        </authorList>
    </citation>
    <scope>NUCLEOTIDE SEQUENCE [LARGE SCALE GENOMIC DNA]</scope>
    <source>
        <strain evidence="3 4">12-1054</strain>
    </source>
</reference>
<gene>
    <name evidence="3" type="ORF">BCR37DRAFT_255869</name>
</gene>
<dbReference type="OMA" id="HVCVFQT"/>
<organism evidence="3 4">
    <name type="scientific">Protomyces lactucae-debilis</name>
    <dbReference type="NCBI Taxonomy" id="2754530"/>
    <lineage>
        <taxon>Eukaryota</taxon>
        <taxon>Fungi</taxon>
        <taxon>Dikarya</taxon>
        <taxon>Ascomycota</taxon>
        <taxon>Taphrinomycotina</taxon>
        <taxon>Taphrinomycetes</taxon>
        <taxon>Taphrinales</taxon>
        <taxon>Protomycetaceae</taxon>
        <taxon>Protomyces</taxon>
    </lineage>
</organism>
<dbReference type="SUPFAM" id="SSF52499">
    <property type="entry name" value="Isochorismatase-like hydrolases"/>
    <property type="match status" value="1"/>
</dbReference>
<dbReference type="Pfam" id="PF00857">
    <property type="entry name" value="Isochorismatase"/>
    <property type="match status" value="1"/>
</dbReference>
<dbReference type="PANTHER" id="PTHR14119">
    <property type="entry name" value="HYDROLASE"/>
    <property type="match status" value="1"/>
</dbReference>
<evidence type="ECO:0000313" key="4">
    <source>
        <dbReference type="Proteomes" id="UP000193685"/>
    </source>
</evidence>
<dbReference type="Gene3D" id="3.40.50.850">
    <property type="entry name" value="Isochorismatase-like"/>
    <property type="match status" value="1"/>
</dbReference>
<dbReference type="InterPro" id="IPR000868">
    <property type="entry name" value="Isochorismatase-like_dom"/>
</dbReference>
<feature type="domain" description="Isochorismatase-like" evidence="2">
    <location>
        <begin position="9"/>
        <end position="156"/>
    </location>
</feature>
<sequence>MAAPTAKPILFMCDMQTKFVSAIHEFGHVSKTCSKLLKASGILGWEVVYTTQLRAKLGDTVDELKLQDGRKPLLDMDKTLFSMAIPEVLAKLPARSQIIIVGIESHICVTQTTLDLIAHGHEVFVISDGVSSCNASEVPIALRRLAAAGATVTTSESFIYQAVRDAGIPEFKQIAALVKETKEATAAAMKTLPGCSI</sequence>
<dbReference type="RefSeq" id="XP_040726787.1">
    <property type="nucleotide sequence ID" value="XM_040866674.1"/>
</dbReference>
<comment type="caution">
    <text evidence="3">The sequence shown here is derived from an EMBL/GenBank/DDBJ whole genome shotgun (WGS) entry which is preliminary data.</text>
</comment>
<comment type="similarity">
    <text evidence="1">Belongs to the isochorismatase family.</text>
</comment>
<dbReference type="AlphaFoldDB" id="A0A1Y2FNV0"/>